<evidence type="ECO:0008006" key="4">
    <source>
        <dbReference type="Google" id="ProtNLM"/>
    </source>
</evidence>
<organism evidence="2 3">
    <name type="scientific">Halomonas salina</name>
    <dbReference type="NCBI Taxonomy" id="42565"/>
    <lineage>
        <taxon>Bacteria</taxon>
        <taxon>Pseudomonadati</taxon>
        <taxon>Pseudomonadota</taxon>
        <taxon>Gammaproteobacteria</taxon>
        <taxon>Oceanospirillales</taxon>
        <taxon>Halomonadaceae</taxon>
        <taxon>Halomonas</taxon>
    </lineage>
</organism>
<keyword evidence="3" id="KW-1185">Reference proteome</keyword>
<evidence type="ECO:0000313" key="2">
    <source>
        <dbReference type="EMBL" id="KGE78830.1"/>
    </source>
</evidence>
<feature type="chain" id="PRO_5045320352" description="DUF1850 domain-containing protein" evidence="1">
    <location>
        <begin position="22"/>
        <end position="191"/>
    </location>
</feature>
<dbReference type="EMBL" id="JOKD01000010">
    <property type="protein sequence ID" value="KGE78830.1"/>
    <property type="molecule type" value="Genomic_DNA"/>
</dbReference>
<protein>
    <recommendedName>
        <fullName evidence="4">DUF1850 domain-containing protein</fullName>
    </recommendedName>
</protein>
<accession>A0ABR4WWU6</accession>
<evidence type="ECO:0000256" key="1">
    <source>
        <dbReference type="SAM" id="SignalP"/>
    </source>
</evidence>
<sequence>MRVKALLAALLLGGLAPPALADCPSHELTVLDAQDRPLVRLPMPDGEGWCLAWNHSVEGFTVHDCYRNVAGHMVLQRSHLPDFAAGLDHIPGRGRQVSDGRGGYWIEAIDEPVPGDAYRLRVGSPRVDHRLVGRPGGAPLATLLDDARDCDAGGGYPDAAESPVVVSLSELAANERVTLALEAAMPDDEDV</sequence>
<keyword evidence="1" id="KW-0732">Signal</keyword>
<evidence type="ECO:0000313" key="3">
    <source>
        <dbReference type="Proteomes" id="UP000029721"/>
    </source>
</evidence>
<reference evidence="2 3" key="1">
    <citation type="submission" date="2014-06" db="EMBL/GenBank/DDBJ databases">
        <title>Draft genome sequence of an extremely salt tolerant bacteria Halomonas salina/CIFRI 1.</title>
        <authorList>
            <person name="Behera B.D."/>
            <person name="Meena D.K."/>
            <person name="Das P."/>
            <person name="Maharana J."/>
            <person name="Paria P."/>
            <person name="Sharma A.P."/>
            <person name="Shamsudheen K.V."/>
            <person name="Rijit J."/>
            <person name="Dixit V."/>
            <person name="Verma A."/>
            <person name="Scaria V."/>
            <person name="Sivasubbu S."/>
        </authorList>
    </citation>
    <scope>NUCLEOTIDE SEQUENCE [LARGE SCALE GENOMIC DNA]</scope>
    <source>
        <strain evidence="2 3">CIFRI 1</strain>
    </source>
</reference>
<gene>
    <name evidence="2" type="ORF">FP66_00645</name>
</gene>
<name>A0ABR4WWU6_9GAMM</name>
<comment type="caution">
    <text evidence="2">The sequence shown here is derived from an EMBL/GenBank/DDBJ whole genome shotgun (WGS) entry which is preliminary data.</text>
</comment>
<feature type="signal peptide" evidence="1">
    <location>
        <begin position="1"/>
        <end position="21"/>
    </location>
</feature>
<dbReference type="InterPro" id="IPR015001">
    <property type="entry name" value="DUF1850"/>
</dbReference>
<dbReference type="Pfam" id="PF08905">
    <property type="entry name" value="DUF1850"/>
    <property type="match status" value="1"/>
</dbReference>
<dbReference type="Proteomes" id="UP000029721">
    <property type="component" value="Unassembled WGS sequence"/>
</dbReference>
<proteinExistence type="predicted"/>